<dbReference type="EMBL" id="CP054580">
    <property type="protein sequence ID" value="QKS25265.1"/>
    <property type="molecule type" value="Genomic_DNA"/>
</dbReference>
<name>A0A653XCR8_9GAMM</name>
<accession>A0A6N0YYT2</accession>
<dbReference type="Proteomes" id="UP000509761">
    <property type="component" value="Chromosome"/>
</dbReference>
<reference evidence="1 2" key="1">
    <citation type="submission" date="2019-12" db="EMBL/GenBank/DDBJ databases">
        <title>Genome sequencing and assembly of endphytes of Porphyra tenera.</title>
        <authorList>
            <person name="Park J.M."/>
            <person name="Shin R."/>
            <person name="Jo S.H."/>
        </authorList>
    </citation>
    <scope>NUCLEOTIDE SEQUENCE [LARGE SCALE GENOMIC DNA]</scope>
    <source>
        <strain evidence="1 2">GPM3</strain>
    </source>
</reference>
<organism evidence="1 2">
    <name type="scientific">Vreelandella titanicae</name>
    <dbReference type="NCBI Taxonomy" id="664683"/>
    <lineage>
        <taxon>Bacteria</taxon>
        <taxon>Pseudomonadati</taxon>
        <taxon>Pseudomonadota</taxon>
        <taxon>Gammaproteobacteria</taxon>
        <taxon>Oceanospirillales</taxon>
        <taxon>Halomonadaceae</taxon>
        <taxon>Vreelandella</taxon>
    </lineage>
</organism>
<accession>A0A653XCR8</accession>
<dbReference type="AlphaFoldDB" id="A0A653XCR8"/>
<protein>
    <submittedName>
        <fullName evidence="1">Uncharacterized protein</fullName>
    </submittedName>
</protein>
<sequence length="143" mass="15821">MTLQNRQKGAALVIVMALLAGALLLGTAGMQSAIINEHLAGNYRIVAQANMNAESAYAKAVEENLETINWGSESYDQNYIEKMNWESIKGLGQVVDQCEGEAFLCFYFPLLVDGEKCFVAFGAVYDDQEEPLAFSDPYFLFID</sequence>
<dbReference type="RefSeq" id="WP_022521987.1">
    <property type="nucleotide sequence ID" value="NZ_BAAADW010000009.1"/>
</dbReference>
<keyword evidence="2" id="KW-1185">Reference proteome</keyword>
<dbReference type="GeneID" id="69281638"/>
<proteinExistence type="predicted"/>
<evidence type="ECO:0000313" key="1">
    <source>
        <dbReference type="EMBL" id="QKS25265.1"/>
    </source>
</evidence>
<gene>
    <name evidence="1" type="ORF">FX987_03061</name>
</gene>
<evidence type="ECO:0000313" key="2">
    <source>
        <dbReference type="Proteomes" id="UP000509761"/>
    </source>
</evidence>